<reference evidence="7 8" key="1">
    <citation type="submission" date="2020-08" db="EMBL/GenBank/DDBJ databases">
        <title>Genomic Encyclopedia of Type Strains, Phase IV (KMG-IV): sequencing the most valuable type-strain genomes for metagenomic binning, comparative biology and taxonomic classification.</title>
        <authorList>
            <person name="Goeker M."/>
        </authorList>
    </citation>
    <scope>NUCLEOTIDE SEQUENCE [LARGE SCALE GENOMIC DNA]</scope>
    <source>
        <strain evidence="7 8">DSM 7465</strain>
    </source>
</reference>
<dbReference type="GO" id="GO:0044781">
    <property type="term" value="P:bacterial-type flagellum organization"/>
    <property type="evidence" value="ECO:0007669"/>
    <property type="project" value="UniProtKB-UniRule"/>
</dbReference>
<dbReference type="Gene3D" id="2.30.30.910">
    <property type="match status" value="1"/>
</dbReference>
<evidence type="ECO:0000256" key="2">
    <source>
        <dbReference type="ARBA" id="ARBA00016013"/>
    </source>
</evidence>
<evidence type="ECO:0000256" key="4">
    <source>
        <dbReference type="ARBA" id="ARBA00024746"/>
    </source>
</evidence>
<dbReference type="Gene3D" id="2.60.40.4070">
    <property type="match status" value="1"/>
</dbReference>
<gene>
    <name evidence="7" type="ORF">HNQ99_002782</name>
</gene>
<name>A0A840HXS7_9SPHN</name>
<evidence type="ECO:0000256" key="3">
    <source>
        <dbReference type="ARBA" id="ARBA00022795"/>
    </source>
</evidence>
<evidence type="ECO:0000256" key="1">
    <source>
        <dbReference type="ARBA" id="ARBA00010577"/>
    </source>
</evidence>
<evidence type="ECO:0000313" key="8">
    <source>
        <dbReference type="Proteomes" id="UP000575068"/>
    </source>
</evidence>
<accession>A0A840HXS7</accession>
<dbReference type="Proteomes" id="UP000575068">
    <property type="component" value="Unassembled WGS sequence"/>
</dbReference>
<evidence type="ECO:0000259" key="6">
    <source>
        <dbReference type="Pfam" id="PF13860"/>
    </source>
</evidence>
<evidence type="ECO:0000256" key="5">
    <source>
        <dbReference type="RuleBase" id="RU362076"/>
    </source>
</evidence>
<sequence length="225" mass="23450">MTSIANNYISSLSNPTNGIKTAGSDKLDQSSFLTLMTAQLKMQDPFEPMDNTQMVAQMATFSQATGISEMNQSLGKIAGMLDSMAGSLSTSRIPDAANWIGKSMLVSSDIATPDRYGVYGGEVKLNEAASDLSIDLVDASGNVVKTIDFGQKAAGSTIPFFWDGTDDAGNMIDSQALQVVVNGTNPSSISTWAAIAGVQSPADASSARLITAIGEFSPSDAKKLS</sequence>
<dbReference type="RefSeq" id="WP_184476570.1">
    <property type="nucleotide sequence ID" value="NZ_JACHOV010000011.1"/>
</dbReference>
<keyword evidence="8" id="KW-1185">Reference proteome</keyword>
<dbReference type="AlphaFoldDB" id="A0A840HXS7"/>
<keyword evidence="7" id="KW-0969">Cilium</keyword>
<evidence type="ECO:0000313" key="7">
    <source>
        <dbReference type="EMBL" id="MBB4642451.1"/>
    </source>
</evidence>
<keyword evidence="3 5" id="KW-1005">Bacterial flagellum biogenesis</keyword>
<organism evidence="7 8">
    <name type="scientific">Rhizorhapis suberifaciens</name>
    <name type="common">corky root of lettuce</name>
    <dbReference type="NCBI Taxonomy" id="13656"/>
    <lineage>
        <taxon>Bacteria</taxon>
        <taxon>Pseudomonadati</taxon>
        <taxon>Pseudomonadota</taxon>
        <taxon>Alphaproteobacteria</taxon>
        <taxon>Sphingomonadales</taxon>
        <taxon>Sphingomonadaceae</taxon>
        <taxon>Rhizorhapis</taxon>
    </lineage>
</organism>
<proteinExistence type="inferred from homology"/>
<dbReference type="Pfam" id="PF13860">
    <property type="entry name" value="FlgD_ig"/>
    <property type="match status" value="1"/>
</dbReference>
<keyword evidence="7" id="KW-0966">Cell projection</keyword>
<comment type="similarity">
    <text evidence="1 5">Belongs to the FlgD family.</text>
</comment>
<dbReference type="EMBL" id="JACHOV010000011">
    <property type="protein sequence ID" value="MBB4642451.1"/>
    <property type="molecule type" value="Genomic_DNA"/>
</dbReference>
<comment type="function">
    <text evidence="4 5">Required for flagellar hook formation. May act as a scaffolding protein.</text>
</comment>
<keyword evidence="7" id="KW-0282">Flagellum</keyword>
<dbReference type="InterPro" id="IPR025965">
    <property type="entry name" value="FlgD/Vpr_Ig-like"/>
</dbReference>
<dbReference type="InterPro" id="IPR005648">
    <property type="entry name" value="FlgD"/>
</dbReference>
<dbReference type="Pfam" id="PF03963">
    <property type="entry name" value="FlgD"/>
    <property type="match status" value="1"/>
</dbReference>
<comment type="caution">
    <text evidence="7">The sequence shown here is derived from an EMBL/GenBank/DDBJ whole genome shotgun (WGS) entry which is preliminary data.</text>
</comment>
<protein>
    <recommendedName>
        <fullName evidence="2 5">Basal-body rod modification protein FlgD</fullName>
    </recommendedName>
</protein>
<feature type="domain" description="FlgD/Vpr Ig-like" evidence="6">
    <location>
        <begin position="121"/>
        <end position="185"/>
    </location>
</feature>